<name>A0A699I4B7_TANCI</name>
<dbReference type="EMBL" id="BKCJ010243281">
    <property type="protein sequence ID" value="GEZ12394.1"/>
    <property type="molecule type" value="Genomic_DNA"/>
</dbReference>
<reference evidence="2" key="1">
    <citation type="journal article" date="2019" name="Sci. Rep.">
        <title>Draft genome of Tanacetum cinerariifolium, the natural source of mosquito coil.</title>
        <authorList>
            <person name="Yamashiro T."/>
            <person name="Shiraishi A."/>
            <person name="Satake H."/>
            <person name="Nakayama K."/>
        </authorList>
    </citation>
    <scope>NUCLEOTIDE SEQUENCE</scope>
</reference>
<feature type="non-terminal residue" evidence="2">
    <location>
        <position position="1"/>
    </location>
</feature>
<dbReference type="AlphaFoldDB" id="A0A699I4B7"/>
<protein>
    <recommendedName>
        <fullName evidence="3">Transposase (Putative), gypsy type</fullName>
    </recommendedName>
</protein>
<proteinExistence type="predicted"/>
<feature type="coiled-coil region" evidence="1">
    <location>
        <begin position="425"/>
        <end position="462"/>
    </location>
</feature>
<evidence type="ECO:0008006" key="3">
    <source>
        <dbReference type="Google" id="ProtNLM"/>
    </source>
</evidence>
<gene>
    <name evidence="2" type="ORF">Tci_484367</name>
</gene>
<accession>A0A699I4B7</accession>
<evidence type="ECO:0000256" key="1">
    <source>
        <dbReference type="SAM" id="Coils"/>
    </source>
</evidence>
<keyword evidence="1" id="KW-0175">Coiled coil</keyword>
<organism evidence="2">
    <name type="scientific">Tanacetum cinerariifolium</name>
    <name type="common">Dalmatian daisy</name>
    <name type="synonym">Chrysanthemum cinerariifolium</name>
    <dbReference type="NCBI Taxonomy" id="118510"/>
    <lineage>
        <taxon>Eukaryota</taxon>
        <taxon>Viridiplantae</taxon>
        <taxon>Streptophyta</taxon>
        <taxon>Embryophyta</taxon>
        <taxon>Tracheophyta</taxon>
        <taxon>Spermatophyta</taxon>
        <taxon>Magnoliopsida</taxon>
        <taxon>eudicotyledons</taxon>
        <taxon>Gunneridae</taxon>
        <taxon>Pentapetalae</taxon>
        <taxon>asterids</taxon>
        <taxon>campanulids</taxon>
        <taxon>Asterales</taxon>
        <taxon>Asteraceae</taxon>
        <taxon>Asteroideae</taxon>
        <taxon>Anthemideae</taxon>
        <taxon>Anthemidinae</taxon>
        <taxon>Tanacetum</taxon>
    </lineage>
</organism>
<sequence length="678" mass="74462">WAEVGPSSSEGSLIIMSCGLRLVQRTSAVLRKRPLEAFRPSCYLWIVTIYLFTFIHAYDPTKVKIVEREQVGDEPLLLQTIVVRTVPLLLVVPDHADSELETSIDKLFDEGDSVAEAGWSSHPLKKLREDHRTPSGPSIAGTYRSTVQRLLARVVLNAEARGDLIPTLPFVTSFVSATPERECNDHTDSMTGLYLRTISASQRSSVPVMTVVTTTTPTADLVVVVKEKTAEPSVFVADSSFANGADPNADSGTNGSRLDDGRVCREMVDEFDPPKFFASVRGMEHDQLFTEFNIGAARQMSLSAEVRMRAEYNIREKRRLKSAVDERDELLKSKDKEIENLKAHMVLKEAEATEAIRLRAEASIFVTVKKFLRDEVNALNGHNIILEKERNALNLKVTDLEASAVSKECKLIDLHAQLTFVKSRNDSLADQVHELEVTSSALQERLSSYENLTEQLKEFQDSQLKLLTHNMELAISKCLNCSEYLSALGVAIGKAIEKGMQDGLSAEIIHGMEGRALIDVAAYNLFTEADYISALQRLQSVNFSLLAKLRSNKDASIDTVMNILRLEETLAERLGLTELQLHVDQLMVPIHHSPDKTVVGATSLLFPAEVLTGMGGTSDTVSATAVATTTLSTTLASASTFASISVDDYVVADRDDQAGADGNADPIPNVDDAELNIL</sequence>
<evidence type="ECO:0000313" key="2">
    <source>
        <dbReference type="EMBL" id="GEZ12394.1"/>
    </source>
</evidence>
<comment type="caution">
    <text evidence="2">The sequence shown here is derived from an EMBL/GenBank/DDBJ whole genome shotgun (WGS) entry which is preliminary data.</text>
</comment>